<dbReference type="EMBL" id="JAVREL010000003">
    <property type="protein sequence ID" value="MDT0342439.1"/>
    <property type="molecule type" value="Genomic_DNA"/>
</dbReference>
<name>A0ABU2MLF7_9ACTN</name>
<organism evidence="1 2">
    <name type="scientific">Streptomyces litchfieldiae</name>
    <dbReference type="NCBI Taxonomy" id="3075543"/>
    <lineage>
        <taxon>Bacteria</taxon>
        <taxon>Bacillati</taxon>
        <taxon>Actinomycetota</taxon>
        <taxon>Actinomycetes</taxon>
        <taxon>Kitasatosporales</taxon>
        <taxon>Streptomycetaceae</taxon>
        <taxon>Streptomyces</taxon>
    </lineage>
</organism>
<comment type="caution">
    <text evidence="1">The sequence shown here is derived from an EMBL/GenBank/DDBJ whole genome shotgun (WGS) entry which is preliminary data.</text>
</comment>
<sequence length="73" mass="8119">MSVEVGAGTVLRGDQVMVGGQEFTVADMITLAPGRKRLHFATGETLTIAPSTVLWATRRMDTRLRRRRDHRAP</sequence>
<reference evidence="2" key="1">
    <citation type="submission" date="2023-07" db="EMBL/GenBank/DDBJ databases">
        <title>30 novel species of actinomycetes from the DSMZ collection.</title>
        <authorList>
            <person name="Nouioui I."/>
        </authorList>
    </citation>
    <scope>NUCLEOTIDE SEQUENCE [LARGE SCALE GENOMIC DNA]</scope>
    <source>
        <strain evidence="2">DSM 44938</strain>
    </source>
</reference>
<evidence type="ECO:0000313" key="1">
    <source>
        <dbReference type="EMBL" id="MDT0342439.1"/>
    </source>
</evidence>
<gene>
    <name evidence="1" type="ORF">RM590_07340</name>
</gene>
<proteinExistence type="predicted"/>
<keyword evidence="2" id="KW-1185">Reference proteome</keyword>
<evidence type="ECO:0000313" key="2">
    <source>
        <dbReference type="Proteomes" id="UP001183246"/>
    </source>
</evidence>
<protein>
    <submittedName>
        <fullName evidence="1">Uncharacterized protein</fullName>
    </submittedName>
</protein>
<dbReference type="Proteomes" id="UP001183246">
    <property type="component" value="Unassembled WGS sequence"/>
</dbReference>
<accession>A0ABU2MLF7</accession>